<dbReference type="InterPro" id="IPR021109">
    <property type="entry name" value="Peptidase_aspartic_dom_sf"/>
</dbReference>
<dbReference type="EMBL" id="CADCVF010000069">
    <property type="protein sequence ID" value="CAA9464999.1"/>
    <property type="molecule type" value="Genomic_DNA"/>
</dbReference>
<sequence>MVRKVALGVIGGEQYVDALVDTGSTYCIVPRRMARLLGFDKGNRLGTKRVSVVGGWRTMDRHRLERIRVGTARVHGVPILVDQMGAGFNPVMLLGLAFLQRFNVTVDFDRNEVLFRARKSTKAR</sequence>
<dbReference type="AlphaFoldDB" id="A0A6J4R5X4"/>
<dbReference type="Gene3D" id="2.40.70.10">
    <property type="entry name" value="Acid Proteases"/>
    <property type="match status" value="1"/>
</dbReference>
<dbReference type="CDD" id="cd05483">
    <property type="entry name" value="retropepsin_like_bacteria"/>
    <property type="match status" value="1"/>
</dbReference>
<gene>
    <name evidence="1" type="ORF">AVDCRST_MAG58-3342</name>
</gene>
<evidence type="ECO:0008006" key="2">
    <source>
        <dbReference type="Google" id="ProtNLM"/>
    </source>
</evidence>
<dbReference type="PROSITE" id="PS00141">
    <property type="entry name" value="ASP_PROTEASE"/>
    <property type="match status" value="1"/>
</dbReference>
<protein>
    <recommendedName>
        <fullName evidence="2">Peptidase A2 domain-containing protein</fullName>
    </recommendedName>
</protein>
<dbReference type="SUPFAM" id="SSF50630">
    <property type="entry name" value="Acid proteases"/>
    <property type="match status" value="1"/>
</dbReference>
<dbReference type="InterPro" id="IPR001969">
    <property type="entry name" value="Aspartic_peptidase_AS"/>
</dbReference>
<accession>A0A6J4R5X4</accession>
<dbReference type="Pfam" id="PF13975">
    <property type="entry name" value="gag-asp_proteas"/>
    <property type="match status" value="1"/>
</dbReference>
<dbReference type="InterPro" id="IPR034122">
    <property type="entry name" value="Retropepsin-like_bacterial"/>
</dbReference>
<dbReference type="GO" id="GO:0004190">
    <property type="term" value="F:aspartic-type endopeptidase activity"/>
    <property type="evidence" value="ECO:0007669"/>
    <property type="project" value="InterPro"/>
</dbReference>
<reference evidence="1" key="1">
    <citation type="submission" date="2020-02" db="EMBL/GenBank/DDBJ databases">
        <authorList>
            <person name="Meier V. D."/>
        </authorList>
    </citation>
    <scope>NUCLEOTIDE SEQUENCE</scope>
    <source>
        <strain evidence="1">AVDCRST_MAG58</strain>
    </source>
</reference>
<evidence type="ECO:0000313" key="1">
    <source>
        <dbReference type="EMBL" id="CAA9464999.1"/>
    </source>
</evidence>
<proteinExistence type="predicted"/>
<name>A0A6J4R5X4_9ACTN</name>
<dbReference type="GO" id="GO:0006508">
    <property type="term" value="P:proteolysis"/>
    <property type="evidence" value="ECO:0007669"/>
    <property type="project" value="InterPro"/>
</dbReference>
<organism evidence="1">
    <name type="scientific">uncultured Rubrobacteraceae bacterium</name>
    <dbReference type="NCBI Taxonomy" id="349277"/>
    <lineage>
        <taxon>Bacteria</taxon>
        <taxon>Bacillati</taxon>
        <taxon>Actinomycetota</taxon>
        <taxon>Rubrobacteria</taxon>
        <taxon>Rubrobacterales</taxon>
        <taxon>Rubrobacteraceae</taxon>
        <taxon>environmental samples</taxon>
    </lineage>
</organism>